<keyword evidence="2" id="KW-1185">Reference proteome</keyword>
<organism evidence="1 2">
    <name type="scientific">Nocardiopsis kunsanensis</name>
    <dbReference type="NCBI Taxonomy" id="141693"/>
    <lineage>
        <taxon>Bacteria</taxon>
        <taxon>Bacillati</taxon>
        <taxon>Actinomycetota</taxon>
        <taxon>Actinomycetes</taxon>
        <taxon>Streptosporangiales</taxon>
        <taxon>Nocardiopsidaceae</taxon>
        <taxon>Nocardiopsis</taxon>
    </lineage>
</organism>
<evidence type="ECO:0000313" key="1">
    <source>
        <dbReference type="EMBL" id="GHD37389.1"/>
    </source>
</evidence>
<dbReference type="Proteomes" id="UP000654947">
    <property type="component" value="Unassembled WGS sequence"/>
</dbReference>
<accession>A0A919CMI9</accession>
<protein>
    <submittedName>
        <fullName evidence="1">Uncharacterized protein</fullName>
    </submittedName>
</protein>
<dbReference type="AlphaFoldDB" id="A0A919CMI9"/>
<evidence type="ECO:0000313" key="2">
    <source>
        <dbReference type="Proteomes" id="UP000654947"/>
    </source>
</evidence>
<dbReference type="EMBL" id="BMXL01000048">
    <property type="protein sequence ID" value="GHD37389.1"/>
    <property type="molecule type" value="Genomic_DNA"/>
</dbReference>
<sequence>MRWEIWDAQVGALLAEGTTSLDGACERPEQLLTATREQVEATGDSVEAMVLEWEILDVDTGRVVAGHSGAPEPMSES</sequence>
<reference evidence="1 2" key="1">
    <citation type="journal article" date="2014" name="Int. J. Syst. Evol. Microbiol.">
        <title>Complete genome sequence of Corynebacterium casei LMG S-19264T (=DSM 44701T), isolated from a smear-ripened cheese.</title>
        <authorList>
            <consortium name="US DOE Joint Genome Institute (JGI-PGF)"/>
            <person name="Walter F."/>
            <person name="Albersmeier A."/>
            <person name="Kalinowski J."/>
            <person name="Ruckert C."/>
        </authorList>
    </citation>
    <scope>NUCLEOTIDE SEQUENCE [LARGE SCALE GENOMIC DNA]</scope>
    <source>
        <strain evidence="1 2">KCTC 19473</strain>
    </source>
</reference>
<gene>
    <name evidence="1" type="ORF">GCM10007147_45380</name>
</gene>
<comment type="caution">
    <text evidence="1">The sequence shown here is derived from an EMBL/GenBank/DDBJ whole genome shotgun (WGS) entry which is preliminary data.</text>
</comment>
<proteinExistence type="predicted"/>
<dbReference type="RefSeq" id="WP_193518728.1">
    <property type="nucleotide sequence ID" value="NZ_BMXL01000048.1"/>
</dbReference>
<name>A0A919CMI9_9ACTN</name>